<feature type="transmembrane region" description="Helical" evidence="5">
    <location>
        <begin position="91"/>
        <end position="108"/>
    </location>
</feature>
<feature type="transmembrane region" description="Helical" evidence="5">
    <location>
        <begin position="256"/>
        <end position="275"/>
    </location>
</feature>
<keyword evidence="8" id="KW-1185">Reference proteome</keyword>
<feature type="transmembrane region" description="Helical" evidence="5">
    <location>
        <begin position="287"/>
        <end position="307"/>
    </location>
</feature>
<keyword evidence="5" id="KW-0472">Membrane</keyword>
<organism evidence="7 8">
    <name type="scientific">Cohaesibacter celericrescens</name>
    <dbReference type="NCBI Taxonomy" id="2067669"/>
    <lineage>
        <taxon>Bacteria</taxon>
        <taxon>Pseudomonadati</taxon>
        <taxon>Pseudomonadota</taxon>
        <taxon>Alphaproteobacteria</taxon>
        <taxon>Hyphomicrobiales</taxon>
        <taxon>Cohaesibacteraceae</taxon>
    </lineage>
</organism>
<dbReference type="EMBL" id="PKUQ01000001">
    <property type="protein sequence ID" value="PLW78806.1"/>
    <property type="molecule type" value="Genomic_DNA"/>
</dbReference>
<dbReference type="InterPro" id="IPR010389">
    <property type="entry name" value="Urate_ox_N"/>
</dbReference>
<evidence type="ECO:0000256" key="5">
    <source>
        <dbReference type="SAM" id="Phobius"/>
    </source>
</evidence>
<feature type="transmembrane region" description="Helical" evidence="5">
    <location>
        <begin position="153"/>
        <end position="171"/>
    </location>
</feature>
<name>A0A2N5XWB1_9HYPH</name>
<feature type="transmembrane region" description="Helical" evidence="5">
    <location>
        <begin position="123"/>
        <end position="141"/>
    </location>
</feature>
<keyword evidence="5" id="KW-1133">Transmembrane helix</keyword>
<accession>A0A2N5XWB1</accession>
<evidence type="ECO:0000313" key="7">
    <source>
        <dbReference type="EMBL" id="PLW78806.1"/>
    </source>
</evidence>
<feature type="domain" description="Cytochrome c" evidence="6">
    <location>
        <begin position="328"/>
        <end position="414"/>
    </location>
</feature>
<dbReference type="GO" id="GO:0046872">
    <property type="term" value="F:metal ion binding"/>
    <property type="evidence" value="ECO:0007669"/>
    <property type="project" value="UniProtKB-KW"/>
</dbReference>
<comment type="caution">
    <text evidence="7">The sequence shown here is derived from an EMBL/GenBank/DDBJ whole genome shotgun (WGS) entry which is preliminary data.</text>
</comment>
<keyword evidence="3 4" id="KW-0408">Iron</keyword>
<evidence type="ECO:0000256" key="4">
    <source>
        <dbReference type="PROSITE-ProRule" id="PRU00433"/>
    </source>
</evidence>
<sequence>MLDFDLLQPLVWSWMEFAIRWLHLITAMAWIGSSFYFIALDLGLRKAPDLPVGAHGEEWQVHGGGFYHIRKFLVAPEAMPEHLIWFKWESYTTWLSGAALLMVTYWAGAELFLIDSAKMELEVWQAILVSAGSLTIGWIVYDFLCKSKLDEKPTFLMVLLFILLVVMGWGYNEVFTGRAVLLHLGAFTATIMTANVFFIIMPNQRIVVADLKAGRVPDAKYGKIAKLRSTHNNYLTLPVIFLMLSNHYPLAFASPYNWVIAALVFLMGVTIRHYFNSKHAGKGHPIWTIPATIVLFIAVIWISLLPAEHLGEEMEESSRPLSPSEQKFASADGFEEVSDIIMSRCSMCHARETAWDGIGVAPRGLYLEHEGEIARAAQLIFLNAGVTNAMPPANVTYMEPEERRAIVKWFTAASKG</sequence>
<evidence type="ECO:0000256" key="1">
    <source>
        <dbReference type="ARBA" id="ARBA00022617"/>
    </source>
</evidence>
<keyword evidence="2 4" id="KW-0479">Metal-binding</keyword>
<dbReference type="GO" id="GO:0009055">
    <property type="term" value="F:electron transfer activity"/>
    <property type="evidence" value="ECO:0007669"/>
    <property type="project" value="InterPro"/>
</dbReference>
<evidence type="ECO:0000256" key="3">
    <source>
        <dbReference type="ARBA" id="ARBA00023004"/>
    </source>
</evidence>
<gene>
    <name evidence="7" type="ORF">C0081_00750</name>
</gene>
<dbReference type="GO" id="GO:0020037">
    <property type="term" value="F:heme binding"/>
    <property type="evidence" value="ECO:0007669"/>
    <property type="project" value="InterPro"/>
</dbReference>
<feature type="transmembrane region" description="Helical" evidence="5">
    <location>
        <begin position="20"/>
        <end position="40"/>
    </location>
</feature>
<dbReference type="Pfam" id="PF06181">
    <property type="entry name" value="Urate_ox_N"/>
    <property type="match status" value="1"/>
</dbReference>
<dbReference type="Proteomes" id="UP000234881">
    <property type="component" value="Unassembled WGS sequence"/>
</dbReference>
<dbReference type="RefSeq" id="WP_101531891.1">
    <property type="nucleotide sequence ID" value="NZ_PKUQ01000001.1"/>
</dbReference>
<dbReference type="InterPro" id="IPR036909">
    <property type="entry name" value="Cyt_c-like_dom_sf"/>
</dbReference>
<dbReference type="SUPFAM" id="SSF46626">
    <property type="entry name" value="Cytochrome c"/>
    <property type="match status" value="1"/>
</dbReference>
<feature type="transmembrane region" description="Helical" evidence="5">
    <location>
        <begin position="177"/>
        <end position="200"/>
    </location>
</feature>
<evidence type="ECO:0000313" key="8">
    <source>
        <dbReference type="Proteomes" id="UP000234881"/>
    </source>
</evidence>
<dbReference type="InterPro" id="IPR009056">
    <property type="entry name" value="Cyt_c-like_dom"/>
</dbReference>
<protein>
    <submittedName>
        <fullName evidence="7">Cysteine desulfurase</fullName>
    </submittedName>
</protein>
<evidence type="ECO:0000259" key="6">
    <source>
        <dbReference type="PROSITE" id="PS51007"/>
    </source>
</evidence>
<dbReference type="OrthoDB" id="9787495at2"/>
<evidence type="ECO:0000256" key="2">
    <source>
        <dbReference type="ARBA" id="ARBA00022723"/>
    </source>
</evidence>
<keyword evidence="1 4" id="KW-0349">Heme</keyword>
<reference evidence="7 8" key="1">
    <citation type="submission" date="2018-01" db="EMBL/GenBank/DDBJ databases">
        <title>The draft genome sequence of Cohaesibacter sp. H1304.</title>
        <authorList>
            <person name="Wang N.-N."/>
            <person name="Du Z.-J."/>
        </authorList>
    </citation>
    <scope>NUCLEOTIDE SEQUENCE [LARGE SCALE GENOMIC DNA]</scope>
    <source>
        <strain evidence="7 8">H1304</strain>
    </source>
</reference>
<keyword evidence="5" id="KW-0812">Transmembrane</keyword>
<dbReference type="PROSITE" id="PS51007">
    <property type="entry name" value="CYTC"/>
    <property type="match status" value="1"/>
</dbReference>
<dbReference type="AlphaFoldDB" id="A0A2N5XWB1"/>
<proteinExistence type="predicted"/>